<accession>F4GKF3</accession>
<dbReference type="STRING" id="760011.Spico_1638"/>
<dbReference type="EMBL" id="CP002659">
    <property type="protein sequence ID" value="AEC02836.1"/>
    <property type="molecule type" value="Genomic_DNA"/>
</dbReference>
<dbReference type="KEGG" id="scc:Spico_1638"/>
<dbReference type="RefSeq" id="WP_013740230.1">
    <property type="nucleotide sequence ID" value="NC_015436.1"/>
</dbReference>
<gene>
    <name evidence="1" type="ordered locus">Spico_1638</name>
</gene>
<reference evidence="2" key="1">
    <citation type="submission" date="2011-04" db="EMBL/GenBank/DDBJ databases">
        <title>The complete genome of Spirochaeta coccoides DSM 17374.</title>
        <authorList>
            <person name="Lucas S."/>
            <person name="Copeland A."/>
            <person name="Lapidus A."/>
            <person name="Bruce D."/>
            <person name="Goodwin L."/>
            <person name="Pitluck S."/>
            <person name="Peters L."/>
            <person name="Kyrpides N."/>
            <person name="Mavromatis K."/>
            <person name="Pagani I."/>
            <person name="Ivanova N."/>
            <person name="Ovchinnikova G."/>
            <person name="Lu M."/>
            <person name="Detter J.C."/>
            <person name="Tapia R."/>
            <person name="Han C."/>
            <person name="Land M."/>
            <person name="Hauser L."/>
            <person name="Markowitz V."/>
            <person name="Cheng J.-F."/>
            <person name="Hugenholtz P."/>
            <person name="Woyke T."/>
            <person name="Wu D."/>
            <person name="Spring S."/>
            <person name="Schroeder M."/>
            <person name="Brambilla E."/>
            <person name="Klenk H.-P."/>
            <person name="Eisen J.A."/>
        </authorList>
    </citation>
    <scope>NUCLEOTIDE SEQUENCE [LARGE SCALE GENOMIC DNA]</scope>
    <source>
        <strain evidence="2">ATCC BAA-1237 / DSM 17374 / SPN1</strain>
    </source>
</reference>
<evidence type="ECO:0000313" key="1">
    <source>
        <dbReference type="EMBL" id="AEC02836.1"/>
    </source>
</evidence>
<dbReference type="Proteomes" id="UP000007939">
    <property type="component" value="Chromosome"/>
</dbReference>
<keyword evidence="2" id="KW-1185">Reference proteome</keyword>
<dbReference type="AlphaFoldDB" id="F4GKF3"/>
<protein>
    <submittedName>
        <fullName evidence="1">Uncharacterized protein</fullName>
    </submittedName>
</protein>
<organism evidence="1 2">
    <name type="scientific">Parasphaerochaeta coccoides (strain ATCC BAA-1237 / DSM 17374 / SPN1)</name>
    <name type="common">Sphaerochaeta coccoides</name>
    <dbReference type="NCBI Taxonomy" id="760011"/>
    <lineage>
        <taxon>Bacteria</taxon>
        <taxon>Pseudomonadati</taxon>
        <taxon>Spirochaetota</taxon>
        <taxon>Spirochaetia</taxon>
        <taxon>Spirochaetales</taxon>
        <taxon>Sphaerochaetaceae</taxon>
        <taxon>Parasphaerochaeta</taxon>
    </lineage>
</organism>
<reference evidence="1 2" key="2">
    <citation type="journal article" date="2012" name="Stand. Genomic Sci.">
        <title>Complete genome sequence of the termite hindgut bacterium Spirochaeta coccoides type strain (SPN1(T)), reclassification in the genus Sphaerochaeta as Sphaerochaeta coccoides comb. nov. and emendations of the family Spirochaetaceae and the genus Sphaerochaeta.</title>
        <authorList>
            <person name="Abt B."/>
            <person name="Han C."/>
            <person name="Scheuner C."/>
            <person name="Lu M."/>
            <person name="Lapidus A."/>
            <person name="Nolan M."/>
            <person name="Lucas S."/>
            <person name="Hammon N."/>
            <person name="Deshpande S."/>
            <person name="Cheng J.F."/>
            <person name="Tapia R."/>
            <person name="Goodwin L.A."/>
            <person name="Pitluck S."/>
            <person name="Liolios K."/>
            <person name="Pagani I."/>
            <person name="Ivanova N."/>
            <person name="Mavromatis K."/>
            <person name="Mikhailova N."/>
            <person name="Huntemann M."/>
            <person name="Pati A."/>
            <person name="Chen A."/>
            <person name="Palaniappan K."/>
            <person name="Land M."/>
            <person name="Hauser L."/>
            <person name="Brambilla E.M."/>
            <person name="Rohde M."/>
            <person name="Spring S."/>
            <person name="Gronow S."/>
            <person name="Goker M."/>
            <person name="Woyke T."/>
            <person name="Bristow J."/>
            <person name="Eisen J.A."/>
            <person name="Markowitz V."/>
            <person name="Hugenholtz P."/>
            <person name="Kyrpides N.C."/>
            <person name="Klenk H.P."/>
            <person name="Detter J.C."/>
        </authorList>
    </citation>
    <scope>NUCLEOTIDE SEQUENCE [LARGE SCALE GENOMIC DNA]</scope>
    <source>
        <strain evidence="2">ATCC BAA-1237 / DSM 17374 / SPN1</strain>
    </source>
</reference>
<name>F4GKF3_PARC1</name>
<sequence>MNNTHTLFRRISVCLLAVLLVSLFACNVEYRVKVTLVANVATNSGEVVPTALGGTANPVCINTSFSRSEFVSIYASDVYVKITYSIGKPAVSQKLGDLYTNGHIEWVDPIESSNSGQITLRYTDEHGSADFVVFYAGTDMSVYFTGEIGDWKNGDGINGGSTP</sequence>
<evidence type="ECO:0000313" key="2">
    <source>
        <dbReference type="Proteomes" id="UP000007939"/>
    </source>
</evidence>
<proteinExistence type="predicted"/>
<dbReference type="HOGENOM" id="CLU_1625997_0_0_12"/>